<sequence length="148" mass="17530">MSITLKDFEFEDNIDLVLHEIIKNSIVNCSAIGVNYNYYMFLDDRLLEISKRHFYQDSKLVNNFFNSDDVAFGFYVSKDYKQSRLKLDIKPFIVASLNDNISRNVLAFDFNFHSDLEEDKCQEQILSILKDVPSYTEESKKIMEIYYE</sequence>
<accession>A0A2S1LPN1</accession>
<dbReference type="EMBL" id="CP020919">
    <property type="protein sequence ID" value="AWG25596.1"/>
    <property type="molecule type" value="Genomic_DNA"/>
</dbReference>
<evidence type="ECO:0000313" key="2">
    <source>
        <dbReference type="Proteomes" id="UP000244677"/>
    </source>
</evidence>
<keyword evidence="2" id="KW-1185">Reference proteome</keyword>
<name>A0A2S1LPN1_9FLAO</name>
<organism evidence="1 2">
    <name type="scientific">Flavobacterium kingsejongi</name>
    <dbReference type="NCBI Taxonomy" id="1678728"/>
    <lineage>
        <taxon>Bacteria</taxon>
        <taxon>Pseudomonadati</taxon>
        <taxon>Bacteroidota</taxon>
        <taxon>Flavobacteriia</taxon>
        <taxon>Flavobacteriales</taxon>
        <taxon>Flavobacteriaceae</taxon>
        <taxon>Flavobacterium</taxon>
    </lineage>
</organism>
<dbReference type="OrthoDB" id="1452689at2"/>
<proteinExistence type="predicted"/>
<dbReference type="RefSeq" id="WP_108737172.1">
    <property type="nucleotide sequence ID" value="NZ_CP020919.1"/>
</dbReference>
<protein>
    <submittedName>
        <fullName evidence="1">Uncharacterized protein</fullName>
    </submittedName>
</protein>
<dbReference type="AlphaFoldDB" id="A0A2S1LPN1"/>
<dbReference type="KEGG" id="fki:FK004_10320"/>
<evidence type="ECO:0000313" key="1">
    <source>
        <dbReference type="EMBL" id="AWG25596.1"/>
    </source>
</evidence>
<gene>
    <name evidence="1" type="ORF">FK004_10320</name>
</gene>
<reference evidence="1 2" key="1">
    <citation type="submission" date="2017-04" db="EMBL/GenBank/DDBJ databases">
        <title>Complete genome sequence of Flavobacterium kingsejong AJ004.</title>
        <authorList>
            <person name="Lee P.C."/>
        </authorList>
    </citation>
    <scope>NUCLEOTIDE SEQUENCE [LARGE SCALE GENOMIC DNA]</scope>
    <source>
        <strain evidence="1 2">AJ004</strain>
    </source>
</reference>
<dbReference type="Proteomes" id="UP000244677">
    <property type="component" value="Chromosome"/>
</dbReference>